<reference evidence="1" key="1">
    <citation type="submission" date="2023-10" db="EMBL/GenBank/DDBJ databases">
        <title>Screening of Alkalihalophilus pseudofirmusBZ-TG-HK211 and Its Alleviation of Salt Stress on Rapeseed Growth.</title>
        <authorList>
            <person name="Zhao B."/>
            <person name="Guo T."/>
        </authorList>
    </citation>
    <scope>NUCLEOTIDE SEQUENCE</scope>
    <source>
        <strain evidence="1">BZ-TG-HK211</strain>
    </source>
</reference>
<gene>
    <name evidence="1" type="ORF">RYX45_07795</name>
</gene>
<dbReference type="RefSeq" id="WP_323466483.1">
    <property type="nucleotide sequence ID" value="NZ_CP144224.1"/>
</dbReference>
<name>A0AAJ2NMT1_ALKPS</name>
<protein>
    <submittedName>
        <fullName evidence="1">Uncharacterized protein</fullName>
    </submittedName>
</protein>
<evidence type="ECO:0000313" key="2">
    <source>
        <dbReference type="Proteomes" id="UP001285636"/>
    </source>
</evidence>
<evidence type="ECO:0000313" key="1">
    <source>
        <dbReference type="EMBL" id="MDV2885080.1"/>
    </source>
</evidence>
<dbReference type="AlphaFoldDB" id="A0AAJ2NMT1"/>
<dbReference type="EMBL" id="JAWJAY010000001">
    <property type="protein sequence ID" value="MDV2885080.1"/>
    <property type="molecule type" value="Genomic_DNA"/>
</dbReference>
<dbReference type="Proteomes" id="UP001285636">
    <property type="component" value="Unassembled WGS sequence"/>
</dbReference>
<proteinExistence type="predicted"/>
<accession>A0AAJ2NMT1</accession>
<organism evidence="1 2">
    <name type="scientific">Alkalihalophilus pseudofirmus</name>
    <name type="common">Bacillus pseudofirmus</name>
    <dbReference type="NCBI Taxonomy" id="79885"/>
    <lineage>
        <taxon>Bacteria</taxon>
        <taxon>Bacillati</taxon>
        <taxon>Bacillota</taxon>
        <taxon>Bacilli</taxon>
        <taxon>Bacillales</taxon>
        <taxon>Bacillaceae</taxon>
        <taxon>Alkalihalophilus</taxon>
    </lineage>
</organism>
<sequence>MINFDKKNRQLLTDACFSCSDPHFRRPIADLPQVGCCSYSPVFTLFELAKMAQSNPAFYFNLLKDEHAMIFDYTICVHAFVHPAFFEVSKHTSLSSLEFDDLKTSYSVCRYFEDGKGCTLPPSFKNAVCRSFICTTVEESLTTSEQEELASHVKDIHVESWLFNKKHQAVLTAKGYTLKDHSQEIFTYLTSISTN</sequence>
<comment type="caution">
    <text evidence="1">The sequence shown here is derived from an EMBL/GenBank/DDBJ whole genome shotgun (WGS) entry which is preliminary data.</text>
</comment>